<comment type="pathway">
    <text evidence="1 8">One-carbon metabolism; tetrahydrofolate interconversion.</text>
</comment>
<comment type="similarity">
    <text evidence="7 8">Belongs to the formate--tetrahydrofolate ligase family.</text>
</comment>
<keyword evidence="4 8" id="KW-0547">Nucleotide-binding</keyword>
<dbReference type="RefSeq" id="WP_136830529.1">
    <property type="nucleotide sequence ID" value="NZ_SWBM01000001.1"/>
</dbReference>
<dbReference type="Gene3D" id="3.40.50.300">
    <property type="entry name" value="P-loop containing nucleotide triphosphate hydrolases"/>
    <property type="match status" value="1"/>
</dbReference>
<dbReference type="SUPFAM" id="SSF52540">
    <property type="entry name" value="P-loop containing nucleoside triphosphate hydrolases"/>
    <property type="match status" value="1"/>
</dbReference>
<dbReference type="Gene3D" id="3.10.410.10">
    <property type="entry name" value="Formyltetrahydrofolate synthetase, domain 3"/>
    <property type="match status" value="1"/>
</dbReference>
<comment type="catalytic activity">
    <reaction evidence="6 8">
        <text>(6S)-5,6,7,8-tetrahydrofolate + formate + ATP = (6R)-10-formyltetrahydrofolate + ADP + phosphate</text>
        <dbReference type="Rhea" id="RHEA:20221"/>
        <dbReference type="ChEBI" id="CHEBI:15740"/>
        <dbReference type="ChEBI" id="CHEBI:30616"/>
        <dbReference type="ChEBI" id="CHEBI:43474"/>
        <dbReference type="ChEBI" id="CHEBI:57453"/>
        <dbReference type="ChEBI" id="CHEBI:195366"/>
        <dbReference type="ChEBI" id="CHEBI:456216"/>
        <dbReference type="EC" id="6.3.4.3"/>
    </reaction>
</comment>
<dbReference type="EMBL" id="SWBM01000001">
    <property type="protein sequence ID" value="TKC19624.1"/>
    <property type="molecule type" value="Genomic_DNA"/>
</dbReference>
<dbReference type="AlphaFoldDB" id="A0A4U1DAX0"/>
<dbReference type="GO" id="GO:0005524">
    <property type="term" value="F:ATP binding"/>
    <property type="evidence" value="ECO:0007669"/>
    <property type="project" value="UniProtKB-UniRule"/>
</dbReference>
<comment type="caution">
    <text evidence="9">The sequence shown here is derived from an EMBL/GenBank/DDBJ whole genome shotgun (WGS) entry which is preliminary data.</text>
</comment>
<evidence type="ECO:0000256" key="6">
    <source>
        <dbReference type="ARBA" id="ARBA00049033"/>
    </source>
</evidence>
<dbReference type="NCBIfam" id="NF010030">
    <property type="entry name" value="PRK13505.1"/>
    <property type="match status" value="1"/>
</dbReference>
<evidence type="ECO:0000256" key="7">
    <source>
        <dbReference type="ARBA" id="ARBA00061363"/>
    </source>
</evidence>
<name>A0A4U1DAX0_9BACI</name>
<feature type="binding site" evidence="8">
    <location>
        <begin position="71"/>
        <end position="78"/>
    </location>
    <ligand>
        <name>ATP</name>
        <dbReference type="ChEBI" id="CHEBI:30616"/>
    </ligand>
</feature>
<dbReference type="InterPro" id="IPR020628">
    <property type="entry name" value="Formate_THF_ligase_CS"/>
</dbReference>
<dbReference type="GO" id="GO:0004329">
    <property type="term" value="F:formate-tetrahydrofolate ligase activity"/>
    <property type="evidence" value="ECO:0007669"/>
    <property type="project" value="UniProtKB-UniRule"/>
</dbReference>
<dbReference type="HAMAP" id="MF_01543">
    <property type="entry name" value="FTHFS"/>
    <property type="match status" value="1"/>
</dbReference>
<evidence type="ECO:0000256" key="8">
    <source>
        <dbReference type="HAMAP-Rule" id="MF_01543"/>
    </source>
</evidence>
<keyword evidence="3 8" id="KW-0436">Ligase</keyword>
<dbReference type="PROSITE" id="PS00722">
    <property type="entry name" value="FTHFS_2"/>
    <property type="match status" value="1"/>
</dbReference>
<evidence type="ECO:0000256" key="3">
    <source>
        <dbReference type="ARBA" id="ARBA00022598"/>
    </source>
</evidence>
<dbReference type="Gene3D" id="3.30.1510.10">
    <property type="entry name" value="Domain 2, N(10)-formyltetrahydrofolate synthetase"/>
    <property type="match status" value="1"/>
</dbReference>
<dbReference type="InterPro" id="IPR000559">
    <property type="entry name" value="Formate_THF_ligase"/>
</dbReference>
<dbReference type="UniPathway" id="UPA00193"/>
<evidence type="ECO:0000313" key="10">
    <source>
        <dbReference type="Proteomes" id="UP000307756"/>
    </source>
</evidence>
<dbReference type="InterPro" id="IPR027417">
    <property type="entry name" value="P-loop_NTPase"/>
</dbReference>
<evidence type="ECO:0000256" key="1">
    <source>
        <dbReference type="ARBA" id="ARBA00004777"/>
    </source>
</evidence>
<dbReference type="GO" id="GO:0035999">
    <property type="term" value="P:tetrahydrofolate interconversion"/>
    <property type="evidence" value="ECO:0007669"/>
    <property type="project" value="UniProtKB-UniRule"/>
</dbReference>
<dbReference type="CDD" id="cd00477">
    <property type="entry name" value="FTHFS"/>
    <property type="match status" value="1"/>
</dbReference>
<reference evidence="9 10" key="1">
    <citation type="journal article" date="2011" name="J. Microbiol.">
        <title>Bacillus kyonggiensis sp. nov., isolated from soil of a lettuce field.</title>
        <authorList>
            <person name="Dong K."/>
            <person name="Lee S."/>
        </authorList>
    </citation>
    <scope>NUCLEOTIDE SEQUENCE [LARGE SCALE GENOMIC DNA]</scope>
    <source>
        <strain evidence="9 10">NB22</strain>
    </source>
</reference>
<dbReference type="Proteomes" id="UP000307756">
    <property type="component" value="Unassembled WGS sequence"/>
</dbReference>
<sequence length="562" mass="60512">MKVNVKVNSDIEIAQNAKMIPIIKIAEQLGLSEDDIELYGKYKAKLSSETINKLQTKQSGKIILVTAINPTPAGEGKSTVTVGLGDALHKLHKKVMIALREPSLGPTMGIKGGATGGGYAQVLPMEDINLHFTGDFHAITTANNALAALIDNHLQQGNELKIDQRRIVWKRAVDLNDRALRKVIVGLGGPLQGVPREDGFDITVASEIMAVLCLASNLHDFKRRLANMVIAYNYNKQPVTVGDLGVEGALTLLLKDAINPNLVQTIEHTPTLVHGGPFANIAHGCNSVIATTTASKLADYVVTEAGFGADLGAEKFLNIKARVAGFKPEAVVIVATIRALKMHGGISKNDLGKENIEALVNGFDNLRKHAETINSFGLPFVVAINKFVSDTEQEVKTLLELCEKHQFPVELTEVWEKGGEGGLALAKRVLQEIDKNEANFSPLYPLSDSIEEKITTIVQTVYGGKNVEFSTKAKKQIADFEAFGWGNLPICIAKTQYSLSDDPGKLGRPTDFTVTVRELKPSIGAGFIVALTGDVMTMPGLPKAPAALKMDVDENGKAIGLF</sequence>
<keyword evidence="2 8" id="KW-0554">One-carbon metabolism</keyword>
<evidence type="ECO:0000256" key="4">
    <source>
        <dbReference type="ARBA" id="ARBA00022741"/>
    </source>
</evidence>
<evidence type="ECO:0000256" key="2">
    <source>
        <dbReference type="ARBA" id="ARBA00022563"/>
    </source>
</evidence>
<dbReference type="Pfam" id="PF01268">
    <property type="entry name" value="FTHFS"/>
    <property type="match status" value="1"/>
</dbReference>
<gene>
    <name evidence="8" type="primary">fhs</name>
    <name evidence="9" type="ORF">FA727_08830</name>
</gene>
<evidence type="ECO:0000313" key="9">
    <source>
        <dbReference type="EMBL" id="TKC19624.1"/>
    </source>
</evidence>
<dbReference type="EC" id="6.3.4.3" evidence="8"/>
<dbReference type="FunFam" id="3.30.1510.10:FF:000001">
    <property type="entry name" value="Formate--tetrahydrofolate ligase"/>
    <property type="match status" value="1"/>
</dbReference>
<dbReference type="PROSITE" id="PS00721">
    <property type="entry name" value="FTHFS_1"/>
    <property type="match status" value="1"/>
</dbReference>
<proteinExistence type="inferred from homology"/>
<protein>
    <recommendedName>
        <fullName evidence="8">Formate--tetrahydrofolate ligase</fullName>
        <ecNumber evidence="8">6.3.4.3</ecNumber>
    </recommendedName>
    <alternativeName>
        <fullName evidence="8">Formyltetrahydrofolate synthetase</fullName>
        <shortName evidence="8">FHS</shortName>
        <shortName evidence="8">FTHFS</shortName>
    </alternativeName>
</protein>
<keyword evidence="5 8" id="KW-0067">ATP-binding</keyword>
<dbReference type="FunFam" id="3.10.410.10:FF:000001">
    <property type="entry name" value="Putative formate--tetrahydrofolate ligase"/>
    <property type="match status" value="1"/>
</dbReference>
<organism evidence="9 10">
    <name type="scientific">Robertmurraya kyonggiensis</name>
    <dbReference type="NCBI Taxonomy" id="1037680"/>
    <lineage>
        <taxon>Bacteria</taxon>
        <taxon>Bacillati</taxon>
        <taxon>Bacillota</taxon>
        <taxon>Bacilli</taxon>
        <taxon>Bacillales</taxon>
        <taxon>Bacillaceae</taxon>
        <taxon>Robertmurraya</taxon>
    </lineage>
</organism>
<accession>A0A4U1DAX0</accession>
<dbReference type="OrthoDB" id="9761733at2"/>
<evidence type="ECO:0000256" key="5">
    <source>
        <dbReference type="ARBA" id="ARBA00022840"/>
    </source>
</evidence>
<keyword evidence="10" id="KW-1185">Reference proteome</keyword>